<dbReference type="InterPro" id="IPR011009">
    <property type="entry name" value="Kinase-like_dom_sf"/>
</dbReference>
<accession>A0A5J4UWR1</accession>
<dbReference type="InterPro" id="IPR017441">
    <property type="entry name" value="Protein_kinase_ATP_BS"/>
</dbReference>
<dbReference type="EMBL" id="SNRW01011758">
    <property type="protein sequence ID" value="KAA6374727.1"/>
    <property type="molecule type" value="Genomic_DNA"/>
</dbReference>
<evidence type="ECO:0008006" key="4">
    <source>
        <dbReference type="Google" id="ProtNLM"/>
    </source>
</evidence>
<name>A0A5J4UWR1_9EUKA</name>
<proteinExistence type="predicted"/>
<sequence>MTDIPEKATTDTPNEIPGVGIVLKGAWKLEKKLGSGSFGDIFLATTLMPKMCNSPLNVAIKFERLDVPKKLLYLETYALVQMQGKPHYAKSYYFGYFGGSTYLARQSVGFRGTVRYASLNAHKGKDLGKVDDLWSLLYIMIEFITGTLPWIKENNRV</sequence>
<keyword evidence="1" id="KW-0547">Nucleotide-binding</keyword>
<comment type="caution">
    <text evidence="2">The sequence shown here is derived from an EMBL/GenBank/DDBJ whole genome shotgun (WGS) entry which is preliminary data.</text>
</comment>
<dbReference type="GO" id="GO:0005524">
    <property type="term" value="F:ATP binding"/>
    <property type="evidence" value="ECO:0007669"/>
    <property type="project" value="UniProtKB-UniRule"/>
</dbReference>
<feature type="binding site" evidence="1">
    <location>
        <position position="61"/>
    </location>
    <ligand>
        <name>ATP</name>
        <dbReference type="ChEBI" id="CHEBI:30616"/>
    </ligand>
</feature>
<dbReference type="PROSITE" id="PS00107">
    <property type="entry name" value="PROTEIN_KINASE_ATP"/>
    <property type="match status" value="1"/>
</dbReference>
<keyword evidence="1" id="KW-0067">ATP-binding</keyword>
<dbReference type="AlphaFoldDB" id="A0A5J4UWR1"/>
<dbReference type="Proteomes" id="UP000324800">
    <property type="component" value="Unassembled WGS sequence"/>
</dbReference>
<organism evidence="2 3">
    <name type="scientific">Streblomastix strix</name>
    <dbReference type="NCBI Taxonomy" id="222440"/>
    <lineage>
        <taxon>Eukaryota</taxon>
        <taxon>Metamonada</taxon>
        <taxon>Preaxostyla</taxon>
        <taxon>Oxymonadida</taxon>
        <taxon>Streblomastigidae</taxon>
        <taxon>Streblomastix</taxon>
    </lineage>
</organism>
<dbReference type="OrthoDB" id="5979581at2759"/>
<dbReference type="InterPro" id="IPR050235">
    <property type="entry name" value="CK1_Ser-Thr_kinase"/>
</dbReference>
<evidence type="ECO:0000313" key="3">
    <source>
        <dbReference type="Proteomes" id="UP000324800"/>
    </source>
</evidence>
<dbReference type="SUPFAM" id="SSF56112">
    <property type="entry name" value="Protein kinase-like (PK-like)"/>
    <property type="match status" value="1"/>
</dbReference>
<reference evidence="2 3" key="1">
    <citation type="submission" date="2019-03" db="EMBL/GenBank/DDBJ databases">
        <title>Single cell metagenomics reveals metabolic interactions within the superorganism composed of flagellate Streblomastix strix and complex community of Bacteroidetes bacteria on its surface.</title>
        <authorList>
            <person name="Treitli S.C."/>
            <person name="Kolisko M."/>
            <person name="Husnik F."/>
            <person name="Keeling P."/>
            <person name="Hampl V."/>
        </authorList>
    </citation>
    <scope>NUCLEOTIDE SEQUENCE [LARGE SCALE GENOMIC DNA]</scope>
    <source>
        <strain evidence="2">ST1C</strain>
    </source>
</reference>
<evidence type="ECO:0000313" key="2">
    <source>
        <dbReference type="EMBL" id="KAA6374727.1"/>
    </source>
</evidence>
<protein>
    <recommendedName>
        <fullName evidence="4">Protein kinase domain-containing protein</fullName>
    </recommendedName>
</protein>
<gene>
    <name evidence="2" type="ORF">EZS28_029746</name>
</gene>
<dbReference type="Gene3D" id="1.10.510.10">
    <property type="entry name" value="Transferase(Phosphotransferase) domain 1"/>
    <property type="match status" value="1"/>
</dbReference>
<evidence type="ECO:0000256" key="1">
    <source>
        <dbReference type="PROSITE-ProRule" id="PRU10141"/>
    </source>
</evidence>
<dbReference type="PANTHER" id="PTHR11909">
    <property type="entry name" value="CASEIN KINASE-RELATED"/>
    <property type="match status" value="1"/>
</dbReference>